<dbReference type="OrthoDB" id="10253954at2759"/>
<dbReference type="SMART" id="SM00404">
    <property type="entry name" value="PTPc_motif"/>
    <property type="match status" value="1"/>
</dbReference>
<feature type="domain" description="Tyrosine specific protein phosphatases" evidence="2">
    <location>
        <begin position="162"/>
        <end position="240"/>
    </location>
</feature>
<name>A0A158Q3M0_DRAME</name>
<dbReference type="GO" id="GO:0004725">
    <property type="term" value="F:protein tyrosine phosphatase activity"/>
    <property type="evidence" value="ECO:0007669"/>
    <property type="project" value="InterPro"/>
</dbReference>
<protein>
    <submittedName>
        <fullName evidence="6">Tyrosine-protein phosphatase domain-containing protein</fullName>
    </submittedName>
</protein>
<dbReference type="InterPro" id="IPR000242">
    <property type="entry name" value="PTP_cat"/>
</dbReference>
<dbReference type="PROSITE" id="PS50056">
    <property type="entry name" value="TYR_PHOSPHATASE_2"/>
    <property type="match status" value="1"/>
</dbReference>
<dbReference type="PROSITE" id="PS00383">
    <property type="entry name" value="TYR_PHOSPHATASE_1"/>
    <property type="match status" value="1"/>
</dbReference>
<dbReference type="SMART" id="SM00194">
    <property type="entry name" value="PTPc"/>
    <property type="match status" value="1"/>
</dbReference>
<dbReference type="InterPro" id="IPR050348">
    <property type="entry name" value="Protein-Tyr_Phosphatase"/>
</dbReference>
<reference evidence="6" key="1">
    <citation type="submission" date="2016-04" db="UniProtKB">
        <authorList>
            <consortium name="WormBaseParasite"/>
        </authorList>
    </citation>
    <scope>IDENTIFICATION</scope>
</reference>
<dbReference type="Gene3D" id="3.90.190.10">
    <property type="entry name" value="Protein tyrosine phosphatase superfamily"/>
    <property type="match status" value="1"/>
</dbReference>
<evidence type="ECO:0000259" key="1">
    <source>
        <dbReference type="PROSITE" id="PS50055"/>
    </source>
</evidence>
<dbReference type="InterPro" id="IPR003595">
    <property type="entry name" value="Tyr_Pase_cat"/>
</dbReference>
<evidence type="ECO:0000259" key="2">
    <source>
        <dbReference type="PROSITE" id="PS50056"/>
    </source>
</evidence>
<dbReference type="CDD" id="cd00047">
    <property type="entry name" value="PTPc"/>
    <property type="match status" value="1"/>
</dbReference>
<accession>A0A158Q3M0</accession>
<dbReference type="PANTHER" id="PTHR19134">
    <property type="entry name" value="RECEPTOR-TYPE TYROSINE-PROTEIN PHOSPHATASE"/>
    <property type="match status" value="1"/>
</dbReference>
<dbReference type="InterPro" id="IPR029021">
    <property type="entry name" value="Prot-tyrosine_phosphatase-like"/>
</dbReference>
<feature type="domain" description="Tyrosine-protein phosphatase" evidence="1">
    <location>
        <begin position="10"/>
        <end position="249"/>
    </location>
</feature>
<sequence>MEGKLSDYDYNTQFRVNDKNRVCLKWSTLDEEQKLAENVSDYINASHIGLPGTTTRYIAAQAPLPSTLRDWFEMIREYEVRIIVMLCNIIEMGKVKCEMYWPQELNEEENFAGIFVTVIKEEIFEEYSKRDLKLRWKDGEIKYITQLHYTEWPDHGSPQSELQFLDMIYSLDKLLINDPDKPVLVHCSAGCGRTGTIIAANSIRERINKEILAEELNILEITLELRKQRVSMIQTPDQYQFLHKVVLRFCKEKLNAEDKLSKMTEILNGVISIKDLPLAPSPSALIFTNYATSLFHYFHVKNKTEFYISSYAVQFSSSSSNSSNPVDSDIGINDFILNHNPSVNEISSLGEVASESVVLN</sequence>
<reference evidence="3 5" key="2">
    <citation type="submission" date="2018-11" db="EMBL/GenBank/DDBJ databases">
        <authorList>
            <consortium name="Pathogen Informatics"/>
        </authorList>
    </citation>
    <scope>NUCLEOTIDE SEQUENCE [LARGE SCALE GENOMIC DNA]</scope>
</reference>
<dbReference type="InterPro" id="IPR016130">
    <property type="entry name" value="Tyr_Pase_AS"/>
</dbReference>
<dbReference type="EMBL" id="UYYG01001158">
    <property type="protein sequence ID" value="VDN57059.1"/>
    <property type="molecule type" value="Genomic_DNA"/>
</dbReference>
<dbReference type="PROSITE" id="PS50055">
    <property type="entry name" value="TYR_PHOSPHATASE_PTP"/>
    <property type="match status" value="1"/>
</dbReference>
<keyword evidence="5" id="KW-1185">Reference proteome</keyword>
<dbReference type="AlphaFoldDB" id="A0A158Q3M0"/>
<gene>
    <name evidence="3" type="ORF">DME_LOCUS7032</name>
</gene>
<evidence type="ECO:0000313" key="5">
    <source>
        <dbReference type="Proteomes" id="UP000274756"/>
    </source>
</evidence>
<dbReference type="Pfam" id="PF00102">
    <property type="entry name" value="Y_phosphatase"/>
    <property type="match status" value="1"/>
</dbReference>
<organism evidence="4 6">
    <name type="scientific">Dracunculus medinensis</name>
    <name type="common">Guinea worm</name>
    <dbReference type="NCBI Taxonomy" id="318479"/>
    <lineage>
        <taxon>Eukaryota</taxon>
        <taxon>Metazoa</taxon>
        <taxon>Ecdysozoa</taxon>
        <taxon>Nematoda</taxon>
        <taxon>Chromadorea</taxon>
        <taxon>Rhabditida</taxon>
        <taxon>Spirurina</taxon>
        <taxon>Dracunculoidea</taxon>
        <taxon>Dracunculidae</taxon>
        <taxon>Dracunculus</taxon>
    </lineage>
</organism>
<dbReference type="SUPFAM" id="SSF52799">
    <property type="entry name" value="(Phosphotyrosine protein) phosphatases II"/>
    <property type="match status" value="1"/>
</dbReference>
<evidence type="ECO:0000313" key="6">
    <source>
        <dbReference type="WBParaSite" id="DME_0000267201-mRNA-1"/>
    </source>
</evidence>
<evidence type="ECO:0000313" key="3">
    <source>
        <dbReference type="EMBL" id="VDN57059.1"/>
    </source>
</evidence>
<dbReference type="Proteomes" id="UP000038040">
    <property type="component" value="Unplaced"/>
</dbReference>
<dbReference type="PRINTS" id="PR00700">
    <property type="entry name" value="PRTYPHPHTASE"/>
</dbReference>
<dbReference type="PANTHER" id="PTHR19134:SF543">
    <property type="entry name" value="PROTEIN-TYROSINE-PHOSPHATASE"/>
    <property type="match status" value="1"/>
</dbReference>
<dbReference type="WBParaSite" id="DME_0000267201-mRNA-1">
    <property type="protein sequence ID" value="DME_0000267201-mRNA-1"/>
    <property type="gene ID" value="DME_0000267201"/>
</dbReference>
<proteinExistence type="predicted"/>
<evidence type="ECO:0000313" key="4">
    <source>
        <dbReference type="Proteomes" id="UP000038040"/>
    </source>
</evidence>
<dbReference type="InterPro" id="IPR000387">
    <property type="entry name" value="Tyr_Pase_dom"/>
</dbReference>
<dbReference type="Proteomes" id="UP000274756">
    <property type="component" value="Unassembled WGS sequence"/>
</dbReference>
<dbReference type="STRING" id="318479.A0A158Q3M0"/>